<evidence type="ECO:0000256" key="4">
    <source>
        <dbReference type="PROSITE-ProRule" id="PRU00023"/>
    </source>
</evidence>
<dbReference type="Gene3D" id="1.25.40.20">
    <property type="entry name" value="Ankyrin repeat-containing domain"/>
    <property type="match status" value="1"/>
</dbReference>
<dbReference type="PROSITE" id="PS50088">
    <property type="entry name" value="ANK_REPEAT"/>
    <property type="match status" value="5"/>
</dbReference>
<comment type="pathway">
    <text evidence="1">Protein modification; protein ubiquitination.</text>
</comment>
<protein>
    <recommendedName>
        <fullName evidence="5">SOCS box domain-containing protein</fullName>
    </recommendedName>
</protein>
<dbReference type="CDD" id="cd03723">
    <property type="entry name" value="SOCS_ASB4_ASB18"/>
    <property type="match status" value="1"/>
</dbReference>
<feature type="domain" description="SOCS box" evidence="5">
    <location>
        <begin position="412"/>
        <end position="445"/>
    </location>
</feature>
<proteinExistence type="predicted"/>
<sequence>MFSVSRDLSTLSHSTVHYPGADRPRHSHHHGSHHAPVRDVVRAKVPGKDFVCPPVLDDLLYQFWRGLQDNLPPWEELNKILEFQSDELLWTAEKRGLWSLEYKRELTSPLCIAAAQGFSDCLQYLLENGARPNLVAGGRTALHEACVNSTRECAELLLEYGANPNQYTEDGLSPLHLCKTEQSLRCAKLLVRYGAKVNNLSEEDEETPLQVAAKLGLHQHVQLYLRYGAQVNHQNSSGETALCAACGGARCDAGDEEENYLQVCRLLLQYGAHVNKVDKERRSPLHKAARNVQYRLVELLVEHGAEINTPDYNGCSPLSNVLQTAEVRQKCQPHAVVQLLLNHGSIKVWPGALLKVLASCASTPKTVEVMFNSYEVVPVTYKWFDTIPEEAYQTHQTFYASLFALENTARCLQHHCRSTLRKHLGKHCHTLIPRLPIPNALKSYLLLDPEGVVY</sequence>
<dbReference type="InterPro" id="IPR036770">
    <property type="entry name" value="Ankyrin_rpt-contain_sf"/>
</dbReference>
<dbReference type="PROSITE" id="PS50297">
    <property type="entry name" value="ANK_REP_REGION"/>
    <property type="match status" value="4"/>
</dbReference>
<dbReference type="SMART" id="SM00248">
    <property type="entry name" value="ANK"/>
    <property type="match status" value="7"/>
</dbReference>
<dbReference type="SUPFAM" id="SSF158235">
    <property type="entry name" value="SOCS box-like"/>
    <property type="match status" value="1"/>
</dbReference>
<keyword evidence="2" id="KW-0677">Repeat</keyword>
<accession>A0ABD1J416</accession>
<dbReference type="AlphaFoldDB" id="A0ABD1J416"/>
<evidence type="ECO:0000313" key="6">
    <source>
        <dbReference type="EMBL" id="KAL2081265.1"/>
    </source>
</evidence>
<comment type="caution">
    <text evidence="6">The sequence shown here is derived from an EMBL/GenBank/DDBJ whole genome shotgun (WGS) entry which is preliminary data.</text>
</comment>
<reference evidence="6 7" key="1">
    <citation type="submission" date="2024-09" db="EMBL/GenBank/DDBJ databases">
        <title>A chromosome-level genome assembly of Gray's grenadier anchovy, Coilia grayii.</title>
        <authorList>
            <person name="Fu Z."/>
        </authorList>
    </citation>
    <scope>NUCLEOTIDE SEQUENCE [LARGE SCALE GENOMIC DNA]</scope>
    <source>
        <strain evidence="6">G4</strain>
        <tissue evidence="6">Muscle</tissue>
    </source>
</reference>
<feature type="repeat" description="ANK" evidence="4">
    <location>
        <begin position="105"/>
        <end position="137"/>
    </location>
</feature>
<evidence type="ECO:0000256" key="1">
    <source>
        <dbReference type="ARBA" id="ARBA00004906"/>
    </source>
</evidence>
<evidence type="ECO:0000256" key="3">
    <source>
        <dbReference type="ARBA" id="ARBA00023043"/>
    </source>
</evidence>
<evidence type="ECO:0000256" key="2">
    <source>
        <dbReference type="ARBA" id="ARBA00022737"/>
    </source>
</evidence>
<organism evidence="6 7">
    <name type="scientific">Coilia grayii</name>
    <name type="common">Gray's grenadier anchovy</name>
    <dbReference type="NCBI Taxonomy" id="363190"/>
    <lineage>
        <taxon>Eukaryota</taxon>
        <taxon>Metazoa</taxon>
        <taxon>Chordata</taxon>
        <taxon>Craniata</taxon>
        <taxon>Vertebrata</taxon>
        <taxon>Euteleostomi</taxon>
        <taxon>Actinopterygii</taxon>
        <taxon>Neopterygii</taxon>
        <taxon>Teleostei</taxon>
        <taxon>Clupei</taxon>
        <taxon>Clupeiformes</taxon>
        <taxon>Clupeoidei</taxon>
        <taxon>Engraulidae</taxon>
        <taxon>Coilinae</taxon>
        <taxon>Coilia</taxon>
    </lineage>
</organism>
<dbReference type="SMART" id="SM00969">
    <property type="entry name" value="SOCS_box"/>
    <property type="match status" value="1"/>
</dbReference>
<dbReference type="InterPro" id="IPR001496">
    <property type="entry name" value="SOCS_box"/>
</dbReference>
<dbReference type="PANTHER" id="PTHR24198:SF173">
    <property type="entry name" value="ANKYRIN REPEAT AND SOCS BOX PROTEIN 10-RELATED"/>
    <property type="match status" value="1"/>
</dbReference>
<gene>
    <name evidence="6" type="ORF">ACEWY4_023118</name>
</gene>
<dbReference type="PRINTS" id="PR01415">
    <property type="entry name" value="ANKYRIN"/>
</dbReference>
<dbReference type="PANTHER" id="PTHR24198">
    <property type="entry name" value="ANKYRIN REPEAT AND PROTEIN KINASE DOMAIN-CONTAINING PROTEIN"/>
    <property type="match status" value="1"/>
</dbReference>
<dbReference type="PROSITE" id="PS50225">
    <property type="entry name" value="SOCS"/>
    <property type="match status" value="1"/>
</dbReference>
<evidence type="ECO:0000313" key="7">
    <source>
        <dbReference type="Proteomes" id="UP001591681"/>
    </source>
</evidence>
<name>A0ABD1J416_9TELE</name>
<dbReference type="Pfam" id="PF07525">
    <property type="entry name" value="SOCS_box"/>
    <property type="match status" value="1"/>
</dbReference>
<dbReference type="SUPFAM" id="SSF48403">
    <property type="entry name" value="Ankyrin repeat"/>
    <property type="match status" value="1"/>
</dbReference>
<dbReference type="Proteomes" id="UP001591681">
    <property type="component" value="Unassembled WGS sequence"/>
</dbReference>
<dbReference type="EMBL" id="JBHFQA010000020">
    <property type="protein sequence ID" value="KAL2081265.1"/>
    <property type="molecule type" value="Genomic_DNA"/>
</dbReference>
<dbReference type="InterPro" id="IPR002110">
    <property type="entry name" value="Ankyrin_rpt"/>
</dbReference>
<keyword evidence="3 4" id="KW-0040">ANK repeat</keyword>
<dbReference type="Gene3D" id="1.10.750.20">
    <property type="entry name" value="SOCS box"/>
    <property type="match status" value="1"/>
</dbReference>
<keyword evidence="7" id="KW-1185">Reference proteome</keyword>
<dbReference type="InterPro" id="IPR036036">
    <property type="entry name" value="SOCS_box-like_dom_sf"/>
</dbReference>
<evidence type="ECO:0000259" key="5">
    <source>
        <dbReference type="PROSITE" id="PS50225"/>
    </source>
</evidence>
<feature type="repeat" description="ANK" evidence="4">
    <location>
        <begin position="280"/>
        <end position="312"/>
    </location>
</feature>
<feature type="repeat" description="ANK" evidence="4">
    <location>
        <begin position="204"/>
        <end position="236"/>
    </location>
</feature>
<feature type="repeat" description="ANK" evidence="4">
    <location>
        <begin position="170"/>
        <end position="202"/>
    </location>
</feature>
<dbReference type="Pfam" id="PF12796">
    <property type="entry name" value="Ank_2"/>
    <property type="match status" value="2"/>
</dbReference>
<dbReference type="Pfam" id="PF00023">
    <property type="entry name" value="Ank"/>
    <property type="match status" value="1"/>
</dbReference>
<feature type="repeat" description="ANK" evidence="4">
    <location>
        <begin position="137"/>
        <end position="169"/>
    </location>
</feature>